<dbReference type="PROSITE" id="PS50268">
    <property type="entry name" value="CADHERIN_2"/>
    <property type="match status" value="6"/>
</dbReference>
<keyword evidence="2" id="KW-0677">Repeat</keyword>
<accession>A0A4E0RFC9</accession>
<evidence type="ECO:0000313" key="11">
    <source>
        <dbReference type="Proteomes" id="UP000230066"/>
    </source>
</evidence>
<reference evidence="10" key="1">
    <citation type="submission" date="2019-03" db="EMBL/GenBank/DDBJ databases">
        <title>Improved annotation for the trematode Fasciola hepatica.</title>
        <authorList>
            <person name="Choi Y.-J."/>
            <person name="Martin J."/>
            <person name="Mitreva M."/>
        </authorList>
    </citation>
    <scope>NUCLEOTIDE SEQUENCE [LARGE SCALE GENOMIC DNA]</scope>
</reference>
<keyword evidence="3 5" id="KW-0106">Calcium</keyword>
<keyword evidence="11" id="KW-1185">Reference proteome</keyword>
<dbReference type="InterPro" id="IPR020894">
    <property type="entry name" value="Cadherin_CS"/>
</dbReference>
<dbReference type="PROSITE" id="PS51257">
    <property type="entry name" value="PROKAR_LIPOPROTEIN"/>
    <property type="match status" value="1"/>
</dbReference>
<feature type="domain" description="Cadherin" evidence="9">
    <location>
        <begin position="50"/>
        <end position="211"/>
    </location>
</feature>
<protein>
    <submittedName>
        <fullName evidence="10">Protocadherin-11 Y-linked</fullName>
    </submittedName>
</protein>
<dbReference type="SMART" id="SM00112">
    <property type="entry name" value="CA"/>
    <property type="match status" value="7"/>
</dbReference>
<keyword evidence="8" id="KW-0732">Signal</keyword>
<evidence type="ECO:0000256" key="8">
    <source>
        <dbReference type="SAM" id="SignalP"/>
    </source>
</evidence>
<dbReference type="GO" id="GO:0005912">
    <property type="term" value="C:adherens junction"/>
    <property type="evidence" value="ECO:0007669"/>
    <property type="project" value="TreeGrafter"/>
</dbReference>
<dbReference type="GO" id="GO:0008013">
    <property type="term" value="F:beta-catenin binding"/>
    <property type="evidence" value="ECO:0007669"/>
    <property type="project" value="TreeGrafter"/>
</dbReference>
<dbReference type="EMBL" id="JXXN02000782">
    <property type="protein sequence ID" value="THD26323.1"/>
    <property type="molecule type" value="Genomic_DNA"/>
</dbReference>
<feature type="compositionally biased region" description="Polar residues" evidence="6">
    <location>
        <begin position="1087"/>
        <end position="1101"/>
    </location>
</feature>
<feature type="domain" description="Cadherin" evidence="9">
    <location>
        <begin position="212"/>
        <end position="338"/>
    </location>
</feature>
<evidence type="ECO:0000256" key="4">
    <source>
        <dbReference type="ARBA" id="ARBA00023136"/>
    </source>
</evidence>
<feature type="chain" id="PRO_5020026790" evidence="8">
    <location>
        <begin position="26"/>
        <end position="1475"/>
    </location>
</feature>
<name>A0A4E0RFC9_FASHE</name>
<dbReference type="GO" id="GO:0007156">
    <property type="term" value="P:homophilic cell adhesion via plasma membrane adhesion molecules"/>
    <property type="evidence" value="ECO:0007669"/>
    <property type="project" value="InterPro"/>
</dbReference>
<evidence type="ECO:0000256" key="7">
    <source>
        <dbReference type="SAM" id="Phobius"/>
    </source>
</evidence>
<dbReference type="GO" id="GO:0045296">
    <property type="term" value="F:cadherin binding"/>
    <property type="evidence" value="ECO:0007669"/>
    <property type="project" value="TreeGrafter"/>
</dbReference>
<feature type="domain" description="Cadherin" evidence="9">
    <location>
        <begin position="743"/>
        <end position="864"/>
    </location>
</feature>
<sequence>MISVVGRNLVSSLFVLYGLLSCAHTHILSESRNSGKEFTSEFPQANTAFPITRIYVIIPEELPPGSLVIDLNANPLVKNIQTAFEGSSGPLSFQYRLMNTYDSRLFRVGSHSGRMTVAARLDRELLCTSQKAQFCCNARNALPSSLFSDPNWKEDNDSVAKSQRCHLLAHISIQSTILRSGDADGKSAVNQMALIYVYIRLDDVNDHTPQFTTQSNSLNVAEDTPVGTVLQYYQISDPDAGVNGLDQVKLDVTPMSTVDPKKIRDNLDAVTLFKSNPFETQVSRDGVSLLLVRALDRELVAAYDVVLTAIDGDRLKPKFSQLNLRIHVTDANDNPPIWILQHDQSTVTMPDYFLTHTPSPTEAAQNPRFNVTVPENTQVGALIYWLQAKDPDVGDNARLQYAIDTSAPGGLTALDYFSVQPTTGEVRLRSQLDYDSASLHFSKSEMEVPVIVRDSPRIGRQLSAKATLVVHITDVNDMYPVIVASPLQPIPMHSHHLGSVLHEEAQTTFGVWENRPPGQPIASISVNDPDTGDGGTISCSVQSDFFTLTPENEKSEYFSEFTNQPVFASNKNSMISTDASYPGPITYHLLSFQRLDREAIPKHQIVLTCRDHDRSRPLVSTQRLDIEVLDENDNPPEFPNQVIVLTCAENSPPGQIIGRLTATDKDLGENARLRYWVDDRDASWVGVHALTGDVRINTVFDREAEKEREFMVYVVDSDGPTRHTASATVKVQVLDENDHSPLFTDLYFFSIPENSPPGTEVGFLQAEDEDIGENGKVYYMLNPPSREFELDRDSGKLTVRTSGFDPVHQSLTDSGKMRVSPLDREQQDTYELTVVAEDGGNPPRRATTVVHIGLSDVNDNAPQFSYPTPHGPGSVLNVSCEQLSTQLIARVYSNDSDSGRNGEIEYSIVRENVFIQRFIREAGGDELFNTTTEEPKTFRNSTKEDEGKTNDSHVPMDAVTEFFDHINVTNTRHTKSAPVSDLLIGGPTANHFEINSHNGQLFLIHPITDCSRPAEIRLLIRAKDGGIPSLSSTAMLTIYVRPTEKPIDYGAFASQNEYRRTAQSGPAKDHGSLWMGRSDMERRTQRKLSTSPNTGSTSQLFSSPSHWSAIVGLIVAMVLLVLLLCIMLFVLRRKLVGEESKIVRKNHGPQQVPEKHMGTPMRRKNDVCDMYYKSTTGSGSVHDMGTCSPRQNSMSPATLVQLDELNCSSMSLVPNQPGMVSAHYFCTVPNSATALTLNTGEVAVLHHENEGRIISDKTGNPNPIIYETSNGEFYSYEAQPQGITSRGHTYQTLQPSQVNTQQAGIYGPEFTRTCRTNSDYFKRNFLLERKLCAQTEHYTPLLRHTMHTNVPLTRQLQASQPDLAENFPANGRASSKDQSAPLKSTLVQCDRALSLSDLNMQLLPSREDEISSLERKMRSPVSIDHIEPNTDRLLSKRCAYRSRGAFCNRTIKSLAFGLDQAGSSMGGPYNTASFV</sequence>
<dbReference type="Pfam" id="PF00028">
    <property type="entry name" value="Cadherin"/>
    <property type="match status" value="4"/>
</dbReference>
<organism evidence="10 11">
    <name type="scientific">Fasciola hepatica</name>
    <name type="common">Liver fluke</name>
    <dbReference type="NCBI Taxonomy" id="6192"/>
    <lineage>
        <taxon>Eukaryota</taxon>
        <taxon>Metazoa</taxon>
        <taxon>Spiralia</taxon>
        <taxon>Lophotrochozoa</taxon>
        <taxon>Platyhelminthes</taxon>
        <taxon>Trematoda</taxon>
        <taxon>Digenea</taxon>
        <taxon>Plagiorchiida</taxon>
        <taxon>Echinostomata</taxon>
        <taxon>Echinostomatoidea</taxon>
        <taxon>Fasciolidae</taxon>
        <taxon>Fasciola</taxon>
    </lineage>
</organism>
<proteinExistence type="predicted"/>
<feature type="compositionally biased region" description="Basic and acidic residues" evidence="6">
    <location>
        <begin position="933"/>
        <end position="951"/>
    </location>
</feature>
<dbReference type="PANTHER" id="PTHR24027:SF423">
    <property type="entry name" value="PROTOCADHERIN-16"/>
    <property type="match status" value="1"/>
</dbReference>
<feature type="region of interest" description="Disordered" evidence="6">
    <location>
        <begin position="802"/>
        <end position="824"/>
    </location>
</feature>
<dbReference type="GO" id="GO:0016342">
    <property type="term" value="C:catenin complex"/>
    <property type="evidence" value="ECO:0007669"/>
    <property type="project" value="TreeGrafter"/>
</dbReference>
<evidence type="ECO:0000256" key="1">
    <source>
        <dbReference type="ARBA" id="ARBA00004370"/>
    </source>
</evidence>
<feature type="transmembrane region" description="Helical" evidence="7">
    <location>
        <begin position="1107"/>
        <end position="1131"/>
    </location>
</feature>
<comment type="subcellular location">
    <subcellularLocation>
        <location evidence="1">Membrane</location>
    </subcellularLocation>
</comment>
<dbReference type="Gene3D" id="2.60.40.60">
    <property type="entry name" value="Cadherins"/>
    <property type="match status" value="7"/>
</dbReference>
<evidence type="ECO:0000313" key="10">
    <source>
        <dbReference type="EMBL" id="THD26323.1"/>
    </source>
</evidence>
<evidence type="ECO:0000256" key="5">
    <source>
        <dbReference type="PROSITE-ProRule" id="PRU00043"/>
    </source>
</evidence>
<dbReference type="SUPFAM" id="SSF49313">
    <property type="entry name" value="Cadherin-like"/>
    <property type="match status" value="6"/>
</dbReference>
<feature type="domain" description="Cadherin" evidence="9">
    <location>
        <begin position="649"/>
        <end position="743"/>
    </location>
</feature>
<gene>
    <name evidence="10" type="ORF">D915_002722</name>
</gene>
<evidence type="ECO:0000256" key="2">
    <source>
        <dbReference type="ARBA" id="ARBA00022737"/>
    </source>
</evidence>
<dbReference type="Proteomes" id="UP000230066">
    <property type="component" value="Unassembled WGS sequence"/>
</dbReference>
<feature type="region of interest" description="Disordered" evidence="6">
    <location>
        <begin position="932"/>
        <end position="953"/>
    </location>
</feature>
<keyword evidence="7" id="KW-0812">Transmembrane</keyword>
<dbReference type="CDD" id="cd11304">
    <property type="entry name" value="Cadherin_repeat"/>
    <property type="match status" value="7"/>
</dbReference>
<comment type="caution">
    <text evidence="10">The sequence shown here is derived from an EMBL/GenBank/DDBJ whole genome shotgun (WGS) entry which is preliminary data.</text>
</comment>
<dbReference type="GO" id="GO:0016339">
    <property type="term" value="P:calcium-dependent cell-cell adhesion via plasma membrane cell adhesion molecules"/>
    <property type="evidence" value="ECO:0007669"/>
    <property type="project" value="TreeGrafter"/>
</dbReference>
<dbReference type="FunFam" id="2.60.40.60:FF:000092">
    <property type="entry name" value="Protocadherin 8"/>
    <property type="match status" value="1"/>
</dbReference>
<keyword evidence="7" id="KW-1133">Transmembrane helix</keyword>
<feature type="domain" description="Cadherin" evidence="9">
    <location>
        <begin position="365"/>
        <end position="482"/>
    </location>
</feature>
<dbReference type="PROSITE" id="PS00232">
    <property type="entry name" value="CADHERIN_1"/>
    <property type="match status" value="3"/>
</dbReference>
<keyword evidence="4 7" id="KW-0472">Membrane</keyword>
<dbReference type="GO" id="GO:0000902">
    <property type="term" value="P:cell morphogenesis"/>
    <property type="evidence" value="ECO:0007669"/>
    <property type="project" value="TreeGrafter"/>
</dbReference>
<feature type="domain" description="Cadherin" evidence="9">
    <location>
        <begin position="503"/>
        <end position="638"/>
    </location>
</feature>
<dbReference type="GO" id="GO:0016477">
    <property type="term" value="P:cell migration"/>
    <property type="evidence" value="ECO:0007669"/>
    <property type="project" value="TreeGrafter"/>
</dbReference>
<dbReference type="GO" id="GO:0044331">
    <property type="term" value="P:cell-cell adhesion mediated by cadherin"/>
    <property type="evidence" value="ECO:0007669"/>
    <property type="project" value="TreeGrafter"/>
</dbReference>
<evidence type="ECO:0000256" key="6">
    <source>
        <dbReference type="SAM" id="MobiDB-lite"/>
    </source>
</evidence>
<evidence type="ECO:0000256" key="3">
    <source>
        <dbReference type="ARBA" id="ARBA00022837"/>
    </source>
</evidence>
<dbReference type="GO" id="GO:0007043">
    <property type="term" value="P:cell-cell junction assembly"/>
    <property type="evidence" value="ECO:0007669"/>
    <property type="project" value="TreeGrafter"/>
</dbReference>
<dbReference type="PANTHER" id="PTHR24027">
    <property type="entry name" value="CADHERIN-23"/>
    <property type="match status" value="1"/>
</dbReference>
<feature type="signal peptide" evidence="8">
    <location>
        <begin position="1"/>
        <end position="25"/>
    </location>
</feature>
<evidence type="ECO:0000259" key="9">
    <source>
        <dbReference type="PROSITE" id="PS50268"/>
    </source>
</evidence>
<dbReference type="PRINTS" id="PR00205">
    <property type="entry name" value="CADHERIN"/>
</dbReference>
<dbReference type="GO" id="GO:0005509">
    <property type="term" value="F:calcium ion binding"/>
    <property type="evidence" value="ECO:0007669"/>
    <property type="project" value="UniProtKB-UniRule"/>
</dbReference>
<dbReference type="InterPro" id="IPR015919">
    <property type="entry name" value="Cadherin-like_sf"/>
</dbReference>
<dbReference type="InterPro" id="IPR039808">
    <property type="entry name" value="Cadherin"/>
</dbReference>
<feature type="region of interest" description="Disordered" evidence="6">
    <location>
        <begin position="1060"/>
        <end position="1101"/>
    </location>
</feature>
<dbReference type="InterPro" id="IPR002126">
    <property type="entry name" value="Cadherin-like_dom"/>
</dbReference>
<dbReference type="GO" id="GO:0034332">
    <property type="term" value="P:adherens junction organization"/>
    <property type="evidence" value="ECO:0007669"/>
    <property type="project" value="TreeGrafter"/>
</dbReference>